<feature type="domain" description="RdRp catalytic" evidence="14">
    <location>
        <begin position="1526"/>
        <end position="1656"/>
    </location>
</feature>
<feature type="transmembrane region" description="Helical" evidence="13">
    <location>
        <begin position="273"/>
        <end position="293"/>
    </location>
</feature>
<keyword evidence="3" id="KW-0645">Protease</keyword>
<keyword evidence="5 13" id="KW-0812">Transmembrane</keyword>
<reference evidence="16" key="2">
    <citation type="journal article" date="2024" name="Arch. Virol.">
        <title>Probing of plant transcriptomes reveals the hidden genetic diversity of the family Secoviridae.</title>
        <authorList>
            <person name="Sidharthan V.K."/>
            <person name="Reddy V."/>
            <person name="Kiran G."/>
            <person name="Rajeswari V."/>
            <person name="Baranwal V.K."/>
            <person name="Kumar M.K."/>
            <person name="Kumar K.S."/>
        </authorList>
    </citation>
    <scope>NUCLEOTIDE SEQUENCE</scope>
    <source>
        <strain evidence="16">Chr mor</strain>
    </source>
</reference>
<evidence type="ECO:0000256" key="13">
    <source>
        <dbReference type="SAM" id="Phobius"/>
    </source>
</evidence>
<dbReference type="InterPro" id="IPR043502">
    <property type="entry name" value="DNA/RNA_pol_sf"/>
</dbReference>
<protein>
    <recommendedName>
        <fullName evidence="1">RNA1 polyprotein</fullName>
    </recommendedName>
</protein>
<keyword evidence="8" id="KW-0378">Hydrolase</keyword>
<dbReference type="GO" id="GO:0008234">
    <property type="term" value="F:cysteine-type peptidase activity"/>
    <property type="evidence" value="ECO:0007669"/>
    <property type="project" value="UniProtKB-KW"/>
</dbReference>
<reference evidence="16" key="1">
    <citation type="submission" date="2023-11" db="EMBL/GenBank/DDBJ databases">
        <authorList>
            <person name="Sidharthan V.K."/>
            <person name="Reddy V."/>
            <person name="Kiran G."/>
            <person name="Rajeswari V."/>
            <person name="Baranwal V.K."/>
        </authorList>
    </citation>
    <scope>NUCLEOTIDE SEQUENCE</scope>
    <source>
        <strain evidence="16">Chr mor</strain>
    </source>
</reference>
<dbReference type="GO" id="GO:0006351">
    <property type="term" value="P:DNA-templated transcription"/>
    <property type="evidence" value="ECO:0007669"/>
    <property type="project" value="InterPro"/>
</dbReference>
<proteinExistence type="predicted"/>
<evidence type="ECO:0000256" key="5">
    <source>
        <dbReference type="ARBA" id="ARBA00022692"/>
    </source>
</evidence>
<evidence type="ECO:0000256" key="8">
    <source>
        <dbReference type="ARBA" id="ARBA00022801"/>
    </source>
</evidence>
<evidence type="ECO:0000259" key="14">
    <source>
        <dbReference type="PROSITE" id="PS50507"/>
    </source>
</evidence>
<feature type="transmembrane region" description="Helical" evidence="13">
    <location>
        <begin position="305"/>
        <end position="324"/>
    </location>
</feature>
<dbReference type="GO" id="GO:0003723">
    <property type="term" value="F:RNA binding"/>
    <property type="evidence" value="ECO:0007669"/>
    <property type="project" value="InterPro"/>
</dbReference>
<dbReference type="SUPFAM" id="SSF56672">
    <property type="entry name" value="DNA/RNA polymerases"/>
    <property type="match status" value="1"/>
</dbReference>
<feature type="domain" description="SF3 helicase" evidence="15">
    <location>
        <begin position="524"/>
        <end position="692"/>
    </location>
</feature>
<keyword evidence="2" id="KW-0696">RNA-directed RNA polymerase</keyword>
<dbReference type="InterPro" id="IPR001205">
    <property type="entry name" value="RNA-dir_pol_C"/>
</dbReference>
<dbReference type="EMBL" id="BK065126">
    <property type="protein sequence ID" value="DBA54795.1"/>
    <property type="molecule type" value="Genomic_RNA"/>
</dbReference>
<dbReference type="GO" id="GO:0003968">
    <property type="term" value="F:RNA-directed RNA polymerase activity"/>
    <property type="evidence" value="ECO:0007669"/>
    <property type="project" value="UniProtKB-KW"/>
</dbReference>
<evidence type="ECO:0000256" key="1">
    <source>
        <dbReference type="ARBA" id="ARBA00020936"/>
    </source>
</evidence>
<dbReference type="Pfam" id="PF00910">
    <property type="entry name" value="RNA_helicase"/>
    <property type="match status" value="1"/>
</dbReference>
<evidence type="ECO:0000256" key="10">
    <source>
        <dbReference type="ARBA" id="ARBA00022840"/>
    </source>
</evidence>
<keyword evidence="4" id="KW-0808">Transferase</keyword>
<dbReference type="Gene3D" id="1.20.960.20">
    <property type="match status" value="1"/>
</dbReference>
<evidence type="ECO:0000256" key="6">
    <source>
        <dbReference type="ARBA" id="ARBA00022695"/>
    </source>
</evidence>
<accession>A0AAT9JAU0</accession>
<organism evidence="16">
    <name type="scientific">Chrysanthemum stramovirus</name>
    <dbReference type="NCBI Taxonomy" id="3115812"/>
    <lineage>
        <taxon>Viruses</taxon>
        <taxon>Riboviria</taxon>
        <taxon>Orthornavirae</taxon>
        <taxon>Pisuviricota</taxon>
        <taxon>Pisoniviricetes</taxon>
        <taxon>Picornavirales</taxon>
        <taxon>Secoviridae</taxon>
        <taxon>Sadwavirus</taxon>
        <taxon>Stramovirus</taxon>
    </lineage>
</organism>
<keyword evidence="6" id="KW-0548">Nucleotidyltransferase</keyword>
<keyword evidence="10" id="KW-0067">ATP-binding</keyword>
<keyword evidence="12 13" id="KW-1133">Transmembrane helix</keyword>
<dbReference type="PRINTS" id="PR00918">
    <property type="entry name" value="CALICVIRUSNS"/>
</dbReference>
<keyword evidence="13" id="KW-0472">Membrane</keyword>
<keyword evidence="11" id="KW-0693">Viral RNA replication</keyword>
<evidence type="ECO:0000256" key="9">
    <source>
        <dbReference type="ARBA" id="ARBA00022807"/>
    </source>
</evidence>
<dbReference type="GO" id="GO:0039694">
    <property type="term" value="P:viral RNA genome replication"/>
    <property type="evidence" value="ECO:0007669"/>
    <property type="project" value="InterPro"/>
</dbReference>
<dbReference type="PROSITE" id="PS51218">
    <property type="entry name" value="SF3_HELICASE_2"/>
    <property type="match status" value="1"/>
</dbReference>
<dbReference type="GO" id="GO:0005524">
    <property type="term" value="F:ATP binding"/>
    <property type="evidence" value="ECO:0007669"/>
    <property type="project" value="UniProtKB-KW"/>
</dbReference>
<evidence type="ECO:0000256" key="2">
    <source>
        <dbReference type="ARBA" id="ARBA00022484"/>
    </source>
</evidence>
<dbReference type="InterPro" id="IPR000605">
    <property type="entry name" value="Helicase_SF3_ssDNA/RNA_vir"/>
</dbReference>
<dbReference type="PROSITE" id="PS50507">
    <property type="entry name" value="RDRP_SSRNA_POS"/>
    <property type="match status" value="1"/>
</dbReference>
<dbReference type="InterPro" id="IPR043128">
    <property type="entry name" value="Rev_trsase/Diguanyl_cyclase"/>
</dbReference>
<dbReference type="Pfam" id="PF00680">
    <property type="entry name" value="RdRP_1"/>
    <property type="match status" value="1"/>
</dbReference>
<evidence type="ECO:0000256" key="12">
    <source>
        <dbReference type="ARBA" id="ARBA00022989"/>
    </source>
</evidence>
<dbReference type="GO" id="GO:0006508">
    <property type="term" value="P:proteolysis"/>
    <property type="evidence" value="ECO:0007669"/>
    <property type="project" value="UniProtKB-KW"/>
</dbReference>
<dbReference type="CDD" id="cd23169">
    <property type="entry name" value="ps-ssRNAv-Picornavirales"/>
    <property type="match status" value="1"/>
</dbReference>
<dbReference type="Gene3D" id="3.30.70.270">
    <property type="match status" value="1"/>
</dbReference>
<keyword evidence="9" id="KW-0788">Thiol protease</keyword>
<name>A0AAT9JAU0_9SECO</name>
<dbReference type="InterPro" id="IPR004004">
    <property type="entry name" value="Helic/Pol/Pept_Calicivir-typ"/>
</dbReference>
<dbReference type="InterPro" id="IPR014759">
    <property type="entry name" value="Helicase_SF3_ssRNA_vir"/>
</dbReference>
<dbReference type="GO" id="GO:0003724">
    <property type="term" value="F:RNA helicase activity"/>
    <property type="evidence" value="ECO:0007669"/>
    <property type="project" value="InterPro"/>
</dbReference>
<evidence type="ECO:0000256" key="11">
    <source>
        <dbReference type="ARBA" id="ARBA00022953"/>
    </source>
</evidence>
<evidence type="ECO:0000256" key="3">
    <source>
        <dbReference type="ARBA" id="ARBA00022670"/>
    </source>
</evidence>
<keyword evidence="7" id="KW-0547">Nucleotide-binding</keyword>
<sequence length="1942" mass="219407">MYTTSDCVECIRHFLGAGYSSDEATEGYTLLKCNEIVAQAQGCKTVPPVEYRLPKPTFAFSFVDDDWTTDAAEDPSLLIVRDLKTYIYSFEPVSAEEAEEFFKPRFPQPEMVEETLPETVKESPIPSADEIIDCARDRAYQSPIFPLTEKKMSILKGDNFDKIHRMVDVSERVYNWRHHVVEEGPISWGALSGASNFVVQTTLNYFVGTSTFGTSIKNCATMLEKIFAKILSSLEFVTTAVESFSTFINGLKEKVMNACKSVWEKMQEIGEHFFYLIPMFCCIFLVATTFFLLNKFLAVVAPQYCFSFGTIVQIIIVCCAMVGFKELAQAILALNRAGKMQFLVAIFNVQGVDLTTESPREANNGPDDFDKVNATEENGVALGGFLGLLSFITFFAPQSLQSDLTSMSKWAHTFKNLGDGFDKFKSLSERFAFWVYEKVGVSLGSEAGAIQSMLLTAGIDFASWYKEVERLDALMVSSVSLQKDIKHVRELYDQGNKLQDYMIRNEQSISFLMREKLRTSMKTLEGVLKKFTRALDTDGSRVCPFAVLFTGEPGVGKSSTMRGFIHDVLNEMDEPKFGRIYSRNPGDQYWSGYFRQTAVFYDDFAQKKPTPDHSDELELINLVSCNQFPLNCASLEDKGMTFASRYVFMCSNRADVSPGAGLADDNAFRRRRHLCVEVICNKDDFDPKCPHKNQAFRLLDPAKPNQTLNSVYGMDLESEGFLTYRELVALAVNKAQEHFATEEATKSYADEKYEGLSDDDSPKAQEEGVGWACRFSAHVVPGLSISENFLELDHKQHEVYGVHNGIAFCCDANGKKCDHPITDAEMIKMAMMNSIVSREDYDTALAFELAKHDKAISDLRGMKKLIKRFDKWDVPPTALHEDHQRVVNDLWASLSDRARFLICLCFEHEESRLEVMARKIEQMKKEMATWSVVGYWDKIPFGMKWVVGIIAMFSAGYLLFNVTQKILAMRSWNPLDILAFVVGGGALVGIQEGDHYSSGANESSKKHKKFKWNKAYQQGSGAEYALSVNQEEKIRAIKRSQCILSCRLKNGGYGMIPVLMGMDHRIFLTTHELNLVDLLGSCYLFTRDDVSYQIFLNPENVYIGKKEGINDAVASVRISPFFSTPASCSRSMLFDYADKIEGRVAAFVVPHHKSGYDQNITVTTAERAVKPIDMYDDKQNFAWRAHRLIKCYCVHGVGLCGRLMLVTQKNGDLKVAAMHVGGQENEKGEVSFFGEFCVDGTKPDDIAYQEGEVEVDFYEAEEPEHITEMVTKIGSVGREHRVRQVNSSAIEKSVIHDHLWREPETVPTIISARDPRSPQPFDPYEAGIRKFDKEVRVDFSEGSDENVVLRDIEDELLSHNPTRNFSLPTVLDDEMMVNGAETIKYAEGVVMGTSEGYPMVLSRKHGESGKHRFFNQGSDGKYVMKDETRADVAEFEAIVAQEDCKEKIVTIACAKDEKTKKDKVYVKPKTRIFEILPFTYNLLVRKYYLFFMQYIMAMHNILPCKVGINCYDKDWDLMHGAHSRFGNHFNGDYSGFDTGTPRDLMIQIAEMVSNLANDGAKNRTIRRNLMRMAAERRILVGSNVYEVRGGTPSGFALTVIINSIVNQFYLMLSWRRIVRPISPQMVPYRAMLAHVQVSVYGDDNVVSFSDQVRDYYNLQTIAKELSKIGVTLSDGKKTGILEKWMTFDMLDFLKRKWVVTDLGGFLCPLDKVAIEERLFWIKKSEDVHESLEDNTYSALMEAFHHGPLYFAKLRSEIYAAYASAKIEAPKLMQYEDAKGIWLEQRQLENKNDYLEGIGKEKLPSVVAPNILRTVVPGIMYGSTKAWNTRTSKEPVHKVFIDPLMHGTNIDDRTHKNQINVPNITKDNFEKIVTNVAKSLGGSVCVISGDGGPHALALAIGIAMFRGMARSVALRKAYNFARNESHMYTVQGFLSTCNFDHPT</sequence>
<evidence type="ECO:0000313" key="16">
    <source>
        <dbReference type="EMBL" id="DBA54795.1"/>
    </source>
</evidence>
<evidence type="ECO:0000256" key="7">
    <source>
        <dbReference type="ARBA" id="ARBA00022741"/>
    </source>
</evidence>
<dbReference type="InterPro" id="IPR007094">
    <property type="entry name" value="RNA-dir_pol_PSvirus"/>
</dbReference>
<evidence type="ECO:0000256" key="4">
    <source>
        <dbReference type="ARBA" id="ARBA00022679"/>
    </source>
</evidence>
<evidence type="ECO:0000259" key="15">
    <source>
        <dbReference type="PROSITE" id="PS51218"/>
    </source>
</evidence>